<evidence type="ECO:0000256" key="9">
    <source>
        <dbReference type="ARBA" id="ARBA00023136"/>
    </source>
</evidence>
<dbReference type="CDD" id="cd06261">
    <property type="entry name" value="TM_PBP2"/>
    <property type="match status" value="1"/>
</dbReference>
<protein>
    <recommendedName>
        <fullName evidence="12">Glutamate/aspartate import permease protein GltK</fullName>
    </recommendedName>
</protein>
<comment type="caution">
    <text evidence="15">The sequence shown here is derived from an EMBL/GenBank/DDBJ whole genome shotgun (WGS) entry which is preliminary data.</text>
</comment>
<keyword evidence="5" id="KW-1003">Cell membrane</keyword>
<dbReference type="Pfam" id="PF00528">
    <property type="entry name" value="BPD_transp_1"/>
    <property type="match status" value="1"/>
</dbReference>
<dbReference type="InterPro" id="IPR043429">
    <property type="entry name" value="ArtM/GltK/GlnP/TcyL/YhdX-like"/>
</dbReference>
<evidence type="ECO:0000256" key="7">
    <source>
        <dbReference type="ARBA" id="ARBA00022970"/>
    </source>
</evidence>
<evidence type="ECO:0000313" key="16">
    <source>
        <dbReference type="Proteomes" id="UP000254925"/>
    </source>
</evidence>
<keyword evidence="9 13" id="KW-0472">Membrane</keyword>
<dbReference type="PROSITE" id="PS50928">
    <property type="entry name" value="ABC_TM1"/>
    <property type="match status" value="1"/>
</dbReference>
<dbReference type="GO" id="GO:0043190">
    <property type="term" value="C:ATP-binding cassette (ABC) transporter complex"/>
    <property type="evidence" value="ECO:0007669"/>
    <property type="project" value="InterPro"/>
</dbReference>
<gene>
    <name evidence="15" type="ORF">DES45_10699</name>
</gene>
<feature type="domain" description="ABC transmembrane type-1" evidence="14">
    <location>
        <begin position="34"/>
        <end position="222"/>
    </location>
</feature>
<dbReference type="InterPro" id="IPR010065">
    <property type="entry name" value="AA_ABC_transptr_permease_3TM"/>
</dbReference>
<dbReference type="Gene3D" id="1.10.3720.10">
    <property type="entry name" value="MetI-like"/>
    <property type="match status" value="1"/>
</dbReference>
<dbReference type="EMBL" id="QQBB01000006">
    <property type="protein sequence ID" value="RDI57787.1"/>
    <property type="molecule type" value="Genomic_DNA"/>
</dbReference>
<evidence type="ECO:0000256" key="3">
    <source>
        <dbReference type="ARBA" id="ARBA00010072"/>
    </source>
</evidence>
<evidence type="ECO:0000256" key="8">
    <source>
        <dbReference type="ARBA" id="ARBA00022989"/>
    </source>
</evidence>
<reference evidence="15 16" key="1">
    <citation type="submission" date="2018-07" db="EMBL/GenBank/DDBJ databases">
        <title>Genomic Encyclopedia of Type Strains, Phase IV (KMG-IV): sequencing the most valuable type-strain genomes for metagenomic binning, comparative biology and taxonomic classification.</title>
        <authorList>
            <person name="Goeker M."/>
        </authorList>
    </citation>
    <scope>NUCLEOTIDE SEQUENCE [LARGE SCALE GENOMIC DNA]</scope>
    <source>
        <strain evidence="15 16">DSM 14364</strain>
    </source>
</reference>
<proteinExistence type="inferred from homology"/>
<evidence type="ECO:0000313" key="15">
    <source>
        <dbReference type="EMBL" id="RDI57787.1"/>
    </source>
</evidence>
<dbReference type="Proteomes" id="UP000254925">
    <property type="component" value="Unassembled WGS sequence"/>
</dbReference>
<organism evidence="15 16">
    <name type="scientific">Microvirga subterranea</name>
    <dbReference type="NCBI Taxonomy" id="186651"/>
    <lineage>
        <taxon>Bacteria</taxon>
        <taxon>Pseudomonadati</taxon>
        <taxon>Pseudomonadota</taxon>
        <taxon>Alphaproteobacteria</taxon>
        <taxon>Hyphomicrobiales</taxon>
        <taxon>Methylobacteriaceae</taxon>
        <taxon>Microvirga</taxon>
    </lineage>
</organism>
<evidence type="ECO:0000259" key="14">
    <source>
        <dbReference type="PROSITE" id="PS50928"/>
    </source>
</evidence>
<evidence type="ECO:0000256" key="4">
    <source>
        <dbReference type="ARBA" id="ARBA00022448"/>
    </source>
</evidence>
<keyword evidence="8 13" id="KW-1133">Transmembrane helix</keyword>
<evidence type="ECO:0000256" key="5">
    <source>
        <dbReference type="ARBA" id="ARBA00022475"/>
    </source>
</evidence>
<keyword evidence="16" id="KW-1185">Reference proteome</keyword>
<feature type="transmembrane region" description="Helical" evidence="13">
    <location>
        <begin position="38"/>
        <end position="58"/>
    </location>
</feature>
<dbReference type="InterPro" id="IPR035906">
    <property type="entry name" value="MetI-like_sf"/>
</dbReference>
<dbReference type="PANTHER" id="PTHR30614:SF20">
    <property type="entry name" value="GLUTAMINE TRANSPORT SYSTEM PERMEASE PROTEIN GLNP"/>
    <property type="match status" value="1"/>
</dbReference>
<dbReference type="FunFam" id="1.10.3720.10:FF:000006">
    <property type="entry name" value="Glutamate/aspartate ABC transporter, permease protein GltK"/>
    <property type="match status" value="1"/>
</dbReference>
<dbReference type="InterPro" id="IPR000515">
    <property type="entry name" value="MetI-like"/>
</dbReference>
<comment type="similarity">
    <text evidence="3">Belongs to the binding-protein-dependent transport system permease family. HisMQ subfamily.</text>
</comment>
<dbReference type="AlphaFoldDB" id="A0A370HHW0"/>
<evidence type="ECO:0000256" key="1">
    <source>
        <dbReference type="ARBA" id="ARBA00003159"/>
    </source>
</evidence>
<comment type="subcellular location">
    <subcellularLocation>
        <location evidence="2">Cell inner membrane</location>
        <topology evidence="2">Multi-pass membrane protein</topology>
    </subcellularLocation>
    <subcellularLocation>
        <location evidence="13">Cell membrane</location>
        <topology evidence="13">Multi-pass membrane protein</topology>
    </subcellularLocation>
</comment>
<keyword evidence="7" id="KW-0029">Amino-acid transport</keyword>
<sequence length="233" mass="25023">MVTNVEALPVMSIFDTFLNWKVFVQTLPLLLSGLTTTLTLGVTAIVLGFIGGLILALLRLYASSPLRQIAVAYIDIFRSIPILVLLVVIYYALPFVGLRLSPFGAAASALSLVSAAYSAEIFRAGIEAVPRGQFEAARALGLSPWRRMSDVVLPQALRIVIPPITSNSINVMKDTALASVVAMPDLLKQATQAQALAANPTPLISAAIIYILILMPLVRLVGVFEKRLAVRGR</sequence>
<keyword evidence="4 13" id="KW-0813">Transport</keyword>
<dbReference type="GO" id="GO:0006865">
    <property type="term" value="P:amino acid transport"/>
    <property type="evidence" value="ECO:0007669"/>
    <property type="project" value="UniProtKB-KW"/>
</dbReference>
<evidence type="ECO:0000256" key="6">
    <source>
        <dbReference type="ARBA" id="ARBA00022692"/>
    </source>
</evidence>
<feature type="transmembrane region" description="Helical" evidence="13">
    <location>
        <begin position="70"/>
        <end position="93"/>
    </location>
</feature>
<evidence type="ECO:0000256" key="10">
    <source>
        <dbReference type="ARBA" id="ARBA00060298"/>
    </source>
</evidence>
<accession>A0A370HHW0</accession>
<dbReference type="SUPFAM" id="SSF161098">
    <property type="entry name" value="MetI-like"/>
    <property type="match status" value="1"/>
</dbReference>
<name>A0A370HHW0_9HYPH</name>
<comment type="function">
    <text evidence="1">Part of the binding-protein-dependent transport system for glutamine; probably responsible for the translocation of the substrate across the membrane.</text>
</comment>
<evidence type="ECO:0000256" key="11">
    <source>
        <dbReference type="ARBA" id="ARBA00062718"/>
    </source>
</evidence>
<keyword evidence="6 13" id="KW-0812">Transmembrane</keyword>
<evidence type="ECO:0000256" key="12">
    <source>
        <dbReference type="ARBA" id="ARBA00073645"/>
    </source>
</evidence>
<dbReference type="NCBIfam" id="TIGR01726">
    <property type="entry name" value="HEQRo_perm_3TM"/>
    <property type="match status" value="1"/>
</dbReference>
<evidence type="ECO:0000256" key="2">
    <source>
        <dbReference type="ARBA" id="ARBA00004429"/>
    </source>
</evidence>
<feature type="transmembrane region" description="Helical" evidence="13">
    <location>
        <begin position="203"/>
        <end position="224"/>
    </location>
</feature>
<comment type="function">
    <text evidence="10">Part of the ABC transporter complex GltIJKL involved in glutamate and aspartate uptake. Probably responsible for the translocation of the substrate across the membrane.</text>
</comment>
<dbReference type="PANTHER" id="PTHR30614">
    <property type="entry name" value="MEMBRANE COMPONENT OF AMINO ACID ABC TRANSPORTER"/>
    <property type="match status" value="1"/>
</dbReference>
<evidence type="ECO:0000256" key="13">
    <source>
        <dbReference type="RuleBase" id="RU363032"/>
    </source>
</evidence>
<comment type="subunit">
    <text evidence="11">The complex is composed of two ATP-binding proteins (GltL), two transmembrane proteins (GltJ and GltK) and a solute-binding protein (GltI).</text>
</comment>
<dbReference type="GO" id="GO:0022857">
    <property type="term" value="F:transmembrane transporter activity"/>
    <property type="evidence" value="ECO:0007669"/>
    <property type="project" value="InterPro"/>
</dbReference>